<dbReference type="InterPro" id="IPR036188">
    <property type="entry name" value="FAD/NAD-bd_sf"/>
</dbReference>
<dbReference type="OrthoDB" id="66881at2759"/>
<keyword evidence="6" id="KW-0503">Monooxygenase</keyword>
<name>A0A9P4JN16_9PLEO</name>
<dbReference type="Gene3D" id="3.50.50.60">
    <property type="entry name" value="FAD/NAD(P)-binding domain"/>
    <property type="match status" value="2"/>
</dbReference>
<evidence type="ECO:0000313" key="7">
    <source>
        <dbReference type="EMBL" id="KAF2202441.1"/>
    </source>
</evidence>
<evidence type="ECO:0000256" key="4">
    <source>
        <dbReference type="ARBA" id="ARBA00022857"/>
    </source>
</evidence>
<organism evidence="7 8">
    <name type="scientific">Delitschia confertaspora ATCC 74209</name>
    <dbReference type="NCBI Taxonomy" id="1513339"/>
    <lineage>
        <taxon>Eukaryota</taxon>
        <taxon>Fungi</taxon>
        <taxon>Dikarya</taxon>
        <taxon>Ascomycota</taxon>
        <taxon>Pezizomycotina</taxon>
        <taxon>Dothideomycetes</taxon>
        <taxon>Pleosporomycetidae</taxon>
        <taxon>Pleosporales</taxon>
        <taxon>Delitschiaceae</taxon>
        <taxon>Delitschia</taxon>
    </lineage>
</organism>
<dbReference type="SUPFAM" id="SSF51905">
    <property type="entry name" value="FAD/NAD(P)-binding domain"/>
    <property type="match status" value="1"/>
</dbReference>
<sequence length="498" mass="55895">MNGHLQNGSEAPRPNEYDVVIIGAGISGINATYRVQTTLPDATYTILEGREHWGGTWDLFKYPGIRSDSDLFTFGFPFNPWSKPNPIATGESIVEYIGATARKFGIDKHIQFRHKVRSANWSSDEQRWVLEVENEGQTKVVRGKFVILGTGYYNYDKPLEADIPGLGNFQGTRIHPQFWPTDLDYTGKKMVIIGSGATAITLLPALVDKAAKVTMLQRSPSYILSLPQRKATDPKTWSERLFPTWLSLKLTRWFFITQAYLFYVFSRKFPKLAKRVLLGGAKKQLPKDFPMDPHFNPRYNVWDQRVCLCPDGDFFEAFKKGNAEIVTGKIKTVTSSGIELENGDKVPADIIITATGLNLEIGGKIALTIDKAPVNIASKFMWHATMLTGVPNLALIIGYTNAPWTLGADACARLLTRLMKFMKEKGYTSAIPEITEEEASKPMPALNMTSTYIEKALDRLPRGAAVAPWLPRDNYFKDNWDAWFADLGKGMRFRSVST</sequence>
<keyword evidence="8" id="KW-1185">Reference proteome</keyword>
<proteinExistence type="predicted"/>
<keyword evidence="2" id="KW-0285">Flavoprotein</keyword>
<dbReference type="GO" id="GO:0004499">
    <property type="term" value="F:N,N-dimethylaniline monooxygenase activity"/>
    <property type="evidence" value="ECO:0007669"/>
    <property type="project" value="InterPro"/>
</dbReference>
<dbReference type="EMBL" id="ML993936">
    <property type="protein sequence ID" value="KAF2202441.1"/>
    <property type="molecule type" value="Genomic_DNA"/>
</dbReference>
<dbReference type="GO" id="GO:0050661">
    <property type="term" value="F:NADP binding"/>
    <property type="evidence" value="ECO:0007669"/>
    <property type="project" value="InterPro"/>
</dbReference>
<evidence type="ECO:0000256" key="1">
    <source>
        <dbReference type="ARBA" id="ARBA00001974"/>
    </source>
</evidence>
<comment type="cofactor">
    <cofactor evidence="1">
        <name>FAD</name>
        <dbReference type="ChEBI" id="CHEBI:57692"/>
    </cofactor>
</comment>
<evidence type="ECO:0000256" key="3">
    <source>
        <dbReference type="ARBA" id="ARBA00022827"/>
    </source>
</evidence>
<evidence type="ECO:0000256" key="6">
    <source>
        <dbReference type="ARBA" id="ARBA00023033"/>
    </source>
</evidence>
<evidence type="ECO:0000256" key="5">
    <source>
        <dbReference type="ARBA" id="ARBA00023002"/>
    </source>
</evidence>
<comment type="caution">
    <text evidence="7">The sequence shown here is derived from an EMBL/GenBank/DDBJ whole genome shotgun (WGS) entry which is preliminary data.</text>
</comment>
<dbReference type="PANTHER" id="PTHR43872">
    <property type="entry name" value="MONOOXYGENASE, PUTATIVE (AFU_ORTHOLOGUE AFUA_8G02570)-RELATED"/>
    <property type="match status" value="1"/>
</dbReference>
<evidence type="ECO:0000313" key="8">
    <source>
        <dbReference type="Proteomes" id="UP000799536"/>
    </source>
</evidence>
<keyword evidence="3" id="KW-0274">FAD</keyword>
<gene>
    <name evidence="7" type="ORF">GQ43DRAFT_439684</name>
</gene>
<dbReference type="Proteomes" id="UP000799536">
    <property type="component" value="Unassembled WGS sequence"/>
</dbReference>
<dbReference type="Pfam" id="PF00743">
    <property type="entry name" value="FMO-like"/>
    <property type="match status" value="1"/>
</dbReference>
<dbReference type="InterPro" id="IPR020946">
    <property type="entry name" value="Flavin_mOase-like"/>
</dbReference>
<keyword evidence="4" id="KW-0521">NADP</keyword>
<dbReference type="GO" id="GO:0050660">
    <property type="term" value="F:flavin adenine dinucleotide binding"/>
    <property type="evidence" value="ECO:0007669"/>
    <property type="project" value="InterPro"/>
</dbReference>
<accession>A0A9P4JN16</accession>
<dbReference type="FunFam" id="3.50.50.60:FF:000228">
    <property type="entry name" value="FAD-containing monooxygenase EthA"/>
    <property type="match status" value="1"/>
</dbReference>
<evidence type="ECO:0000256" key="2">
    <source>
        <dbReference type="ARBA" id="ARBA00022630"/>
    </source>
</evidence>
<dbReference type="AlphaFoldDB" id="A0A9P4JN16"/>
<keyword evidence="5" id="KW-0560">Oxidoreductase</keyword>
<dbReference type="Pfam" id="PF13450">
    <property type="entry name" value="NAD_binding_8"/>
    <property type="match status" value="1"/>
</dbReference>
<dbReference type="PANTHER" id="PTHR43872:SF1">
    <property type="entry name" value="MONOOXYGENASE, PUTATIVE (AFU_ORTHOLOGUE AFUA_8G02570)-RELATED"/>
    <property type="match status" value="1"/>
</dbReference>
<dbReference type="InterPro" id="IPR051820">
    <property type="entry name" value="FAD-binding_MO"/>
</dbReference>
<reference evidence="7" key="1">
    <citation type="journal article" date="2020" name="Stud. Mycol.">
        <title>101 Dothideomycetes genomes: a test case for predicting lifestyles and emergence of pathogens.</title>
        <authorList>
            <person name="Haridas S."/>
            <person name="Albert R."/>
            <person name="Binder M."/>
            <person name="Bloem J."/>
            <person name="Labutti K."/>
            <person name="Salamov A."/>
            <person name="Andreopoulos B."/>
            <person name="Baker S."/>
            <person name="Barry K."/>
            <person name="Bills G."/>
            <person name="Bluhm B."/>
            <person name="Cannon C."/>
            <person name="Castanera R."/>
            <person name="Culley D."/>
            <person name="Daum C."/>
            <person name="Ezra D."/>
            <person name="Gonzalez J."/>
            <person name="Henrissat B."/>
            <person name="Kuo A."/>
            <person name="Liang C."/>
            <person name="Lipzen A."/>
            <person name="Lutzoni F."/>
            <person name="Magnuson J."/>
            <person name="Mondo S."/>
            <person name="Nolan M."/>
            <person name="Ohm R."/>
            <person name="Pangilinan J."/>
            <person name="Park H.-J."/>
            <person name="Ramirez L."/>
            <person name="Alfaro M."/>
            <person name="Sun H."/>
            <person name="Tritt A."/>
            <person name="Yoshinaga Y."/>
            <person name="Zwiers L.-H."/>
            <person name="Turgeon B."/>
            <person name="Goodwin S."/>
            <person name="Spatafora J."/>
            <person name="Crous P."/>
            <person name="Grigoriev I."/>
        </authorList>
    </citation>
    <scope>NUCLEOTIDE SEQUENCE</scope>
    <source>
        <strain evidence="7">ATCC 74209</strain>
    </source>
</reference>
<protein>
    <submittedName>
        <fullName evidence="7">FAD/NAD(P)-binding domain-containing protein</fullName>
    </submittedName>
</protein>